<evidence type="ECO:0000256" key="9">
    <source>
        <dbReference type="ARBA" id="ARBA00025611"/>
    </source>
</evidence>
<dbReference type="InterPro" id="IPR016195">
    <property type="entry name" value="Pol/histidinol_Pase-like"/>
</dbReference>
<evidence type="ECO:0000313" key="12">
    <source>
        <dbReference type="EMBL" id="AQP52779.1"/>
    </source>
</evidence>
<keyword evidence="5" id="KW-0808">Transferase</keyword>
<keyword evidence="7" id="KW-0235">DNA replication</keyword>
<evidence type="ECO:0000256" key="8">
    <source>
        <dbReference type="ARBA" id="ARBA00022932"/>
    </source>
</evidence>
<comment type="function">
    <text evidence="9">DNA polymerase III is a complex, multichain enzyme responsible for most of the replicative synthesis in bacteria. This DNA polymerase also exhibits 3' to 5' exonuclease activity. The alpha chain is the DNA polymerase.</text>
</comment>
<keyword evidence="13" id="KW-1185">Reference proteome</keyword>
<comment type="similarity">
    <text evidence="2">Belongs to the DNA polymerase type-C family. DnaE subfamily.</text>
</comment>
<evidence type="ECO:0000256" key="2">
    <source>
        <dbReference type="ARBA" id="ARBA00009496"/>
    </source>
</evidence>
<comment type="subunit">
    <text evidence="10">DNA polymerase III contains a core (composed of alpha, epsilon and theta chains) that associates with a tau subunit. This core dimerizes to form the POLIII' complex. PolIII' associates with the gamma complex (composed of gamma, delta, delta', psi and chi chains) and with the beta chain to form the complete DNA polymerase III complex.</text>
</comment>
<keyword evidence="6" id="KW-0548">Nucleotidyltransferase</keyword>
<evidence type="ECO:0000313" key="13">
    <source>
        <dbReference type="Proteomes" id="UP000188246"/>
    </source>
</evidence>
<dbReference type="SMART" id="SM00481">
    <property type="entry name" value="POLIIIAc"/>
    <property type="match status" value="1"/>
</dbReference>
<dbReference type="EC" id="2.7.7.7" evidence="3"/>
<dbReference type="Gene3D" id="3.20.20.140">
    <property type="entry name" value="Metal-dependent hydrolases"/>
    <property type="match status" value="1"/>
</dbReference>
<accession>A0A1Q2D348</accession>
<dbReference type="Gene3D" id="2.40.50.140">
    <property type="entry name" value="Nucleic acid-binding proteins"/>
    <property type="match status" value="1"/>
</dbReference>
<keyword evidence="8" id="KW-0239">DNA-directed DNA polymerase</keyword>
<dbReference type="Proteomes" id="UP000188246">
    <property type="component" value="Chromosome"/>
</dbReference>
<dbReference type="InterPro" id="IPR004013">
    <property type="entry name" value="PHP_dom"/>
</dbReference>
<dbReference type="PANTHER" id="PTHR32294:SF0">
    <property type="entry name" value="DNA POLYMERASE III SUBUNIT ALPHA"/>
    <property type="match status" value="1"/>
</dbReference>
<dbReference type="GO" id="GO:0008408">
    <property type="term" value="F:3'-5' exonuclease activity"/>
    <property type="evidence" value="ECO:0007669"/>
    <property type="project" value="InterPro"/>
</dbReference>
<dbReference type="RefSeq" id="WP_077274883.1">
    <property type="nucleotide sequence ID" value="NZ_CP019609.1"/>
</dbReference>
<organism evidence="12 13">
    <name type="scientific">Vagococcus penaei</name>
    <dbReference type="NCBI Taxonomy" id="633807"/>
    <lineage>
        <taxon>Bacteria</taxon>
        <taxon>Bacillati</taxon>
        <taxon>Bacillota</taxon>
        <taxon>Bacilli</taxon>
        <taxon>Lactobacillales</taxon>
        <taxon>Enterococcaceae</taxon>
        <taxon>Vagococcus</taxon>
    </lineage>
</organism>
<dbReference type="PANTHER" id="PTHR32294">
    <property type="entry name" value="DNA POLYMERASE III SUBUNIT ALPHA"/>
    <property type="match status" value="1"/>
</dbReference>
<sequence>MTSQLFVLSAYSLLQSTNRLPDLVHQAKLRGYSSLALTDQHVMHGVIEFYQECLKQDIKPIIGLTITYQSERFDDRVFSLNLYAKNLAGYHNLLKISSYQMEQKMSAHLRLTDITDWLSDIVICTPWENSEFVALFQEKEYDLLPVVYREYLQLFQTRDWYHGLAYYQAEQTWREQFLQKISKISFPIVAMKKVAYLDAKDVFAVKVLHAIEAGTQVSYDDGVQSVGNNYLMKEEDFSNQYQLNQATDALSNLERIVNQCNVKIPLHQTLLPAFPVPKDTTAANYLKELCFSGLARIGQQDNSAYLQRLEYELDVIHTMGYDDYFLIVWDVMAYAREHEIVTACRGSAAGSLVSYVLQITNVDPIAYQLLFERFLNQERYTMPDIDMDIPDNRREEILNYVYDKYGYHRVAQIATFGTLAAKMALRDVARVFGLSQSEASKWANAIPSVLKITLAEALKTSKKLQQLVEFSDKNQLMFQVACQIEGLPRHVSTHAAGVVISDRELTDFVPLLAGSNNIPLTQFAMGEVETIGLLKMDFLGLRNLAIIGNTLDAIEYVTGERLSLANIPVDDEPTLKLFRKGETVGVFQFESSGIKNVLKKLGPTSIEDIASVNALYRPGPMQFIDQFIARKNGQQAVQYPAKSLEHILSKTYGIIVYQEQIMQIASKMAGFSLGQADILRRAISKKKKAVLDEERQHFVSGALKEGYPADVANEVYDYIERFANYGFNRSHAVVYSVLAYQMAYLKTHYSTYFFSALLHSVRNNPDKIKEYLAEAHKFDVTILPPNINQSEYSFRLVKGKLVFGLSSIKGVRKDFIQHIIEVRKQDGAFSSLENFLIRISGKWLKAENILPLIYVGAFDHLHSNRKQLVTDLHGLIRNIDYSGGSMDLLGVLSLKTDKVSDFSLNDKLQHEVTYLGTYVSGHPVEEYADLAKVYSVSTISDCVVNENITLLVYILSVKKIRTKKGESMVFLKVTDQSSDLEVTIFPKLFRSLGLEIEANQVVLLSGKVELSQYTKEKQLIASRLEIAENKRQQLRSKKCYIKIAGLNDSTETLNELKKVFVQFSGRIPVVLIFKDRQQNILLEENYWIKDEPNFNKKVEDILGSETIIIK</sequence>
<dbReference type="AlphaFoldDB" id="A0A1Q2D348"/>
<dbReference type="GO" id="GO:0003887">
    <property type="term" value="F:DNA-directed DNA polymerase activity"/>
    <property type="evidence" value="ECO:0007669"/>
    <property type="project" value="UniProtKB-KW"/>
</dbReference>
<evidence type="ECO:0000256" key="6">
    <source>
        <dbReference type="ARBA" id="ARBA00022695"/>
    </source>
</evidence>
<dbReference type="GO" id="GO:0006260">
    <property type="term" value="P:DNA replication"/>
    <property type="evidence" value="ECO:0007669"/>
    <property type="project" value="UniProtKB-KW"/>
</dbReference>
<dbReference type="GO" id="GO:0005737">
    <property type="term" value="C:cytoplasm"/>
    <property type="evidence" value="ECO:0007669"/>
    <property type="project" value="UniProtKB-SubCell"/>
</dbReference>
<name>A0A1Q2D348_9ENTE</name>
<dbReference type="InterPro" id="IPR012340">
    <property type="entry name" value="NA-bd_OB-fold"/>
</dbReference>
<dbReference type="InterPro" id="IPR003141">
    <property type="entry name" value="Pol/His_phosphatase_N"/>
</dbReference>
<dbReference type="GO" id="GO:0003676">
    <property type="term" value="F:nucleic acid binding"/>
    <property type="evidence" value="ECO:0007669"/>
    <property type="project" value="InterPro"/>
</dbReference>
<dbReference type="CDD" id="cd07431">
    <property type="entry name" value="PHP_PolIIIA"/>
    <property type="match status" value="1"/>
</dbReference>
<dbReference type="SUPFAM" id="SSF89550">
    <property type="entry name" value="PHP domain-like"/>
    <property type="match status" value="1"/>
</dbReference>
<dbReference type="Pfam" id="PF07733">
    <property type="entry name" value="DNA_pol3_alpha"/>
    <property type="match status" value="1"/>
</dbReference>
<dbReference type="InterPro" id="IPR011708">
    <property type="entry name" value="DNA_pol3_alpha_NTPase_dom"/>
</dbReference>
<dbReference type="InterPro" id="IPR029460">
    <property type="entry name" value="DNAPol_HHH"/>
</dbReference>
<comment type="subcellular location">
    <subcellularLocation>
        <location evidence="1">Cytoplasm</location>
    </subcellularLocation>
</comment>
<protein>
    <recommendedName>
        <fullName evidence="4">DNA polymerase III subunit alpha</fullName>
        <ecNumber evidence="3">2.7.7.7</ecNumber>
    </recommendedName>
</protein>
<evidence type="ECO:0000256" key="7">
    <source>
        <dbReference type="ARBA" id="ARBA00022705"/>
    </source>
</evidence>
<dbReference type="STRING" id="633807.BW732_00130"/>
<dbReference type="Pfam" id="PF17657">
    <property type="entry name" value="DNA_pol3_finger"/>
    <property type="match status" value="1"/>
</dbReference>
<dbReference type="KEGG" id="vpi:BW732_00130"/>
<dbReference type="Pfam" id="PF14579">
    <property type="entry name" value="HHH_6"/>
    <property type="match status" value="1"/>
</dbReference>
<evidence type="ECO:0000256" key="5">
    <source>
        <dbReference type="ARBA" id="ARBA00022679"/>
    </source>
</evidence>
<dbReference type="Gene3D" id="1.10.10.1600">
    <property type="entry name" value="Bacterial DNA polymerase III alpha subunit, thumb domain"/>
    <property type="match status" value="1"/>
</dbReference>
<evidence type="ECO:0000256" key="1">
    <source>
        <dbReference type="ARBA" id="ARBA00004496"/>
    </source>
</evidence>
<dbReference type="InterPro" id="IPR004805">
    <property type="entry name" value="DnaE2/DnaE/PolC"/>
</dbReference>
<dbReference type="Gene3D" id="1.10.150.870">
    <property type="match status" value="1"/>
</dbReference>
<reference evidence="12 13" key="1">
    <citation type="journal article" date="2010" name="Int. J. Syst. Evol. Microbiol.">
        <title>Vagococcus penaei sp. nov., isolated from spoilage microbiota of cooked shrimp (Penaeus vannamei).</title>
        <authorList>
            <person name="Jaffres E."/>
            <person name="Prevost H."/>
            <person name="Rossero A."/>
            <person name="Joffraud J.J."/>
            <person name="Dousset X."/>
        </authorList>
    </citation>
    <scope>NUCLEOTIDE SEQUENCE [LARGE SCALE GENOMIC DNA]</scope>
    <source>
        <strain evidence="12 13">CD276</strain>
    </source>
</reference>
<dbReference type="Pfam" id="PF01336">
    <property type="entry name" value="tRNA_anti-codon"/>
    <property type="match status" value="1"/>
</dbReference>
<evidence type="ECO:0000256" key="3">
    <source>
        <dbReference type="ARBA" id="ARBA00012417"/>
    </source>
</evidence>
<dbReference type="InterPro" id="IPR041931">
    <property type="entry name" value="DNA_pol3_alpha_thumb_dom"/>
</dbReference>
<evidence type="ECO:0000256" key="4">
    <source>
        <dbReference type="ARBA" id="ARBA00019114"/>
    </source>
</evidence>
<dbReference type="InterPro" id="IPR004365">
    <property type="entry name" value="NA-bd_OB_tRNA"/>
</dbReference>
<comment type="catalytic activity">
    <reaction evidence="11">
        <text>DNA(n) + a 2'-deoxyribonucleoside 5'-triphosphate = DNA(n+1) + diphosphate</text>
        <dbReference type="Rhea" id="RHEA:22508"/>
        <dbReference type="Rhea" id="RHEA-COMP:17339"/>
        <dbReference type="Rhea" id="RHEA-COMP:17340"/>
        <dbReference type="ChEBI" id="CHEBI:33019"/>
        <dbReference type="ChEBI" id="CHEBI:61560"/>
        <dbReference type="ChEBI" id="CHEBI:173112"/>
        <dbReference type="EC" id="2.7.7.7"/>
    </reaction>
</comment>
<dbReference type="InterPro" id="IPR040982">
    <property type="entry name" value="DNA_pol3_finger"/>
</dbReference>
<dbReference type="NCBIfam" id="NF004226">
    <property type="entry name" value="PRK05673.1"/>
    <property type="match status" value="1"/>
</dbReference>
<dbReference type="EMBL" id="CP019609">
    <property type="protein sequence ID" value="AQP52779.1"/>
    <property type="molecule type" value="Genomic_DNA"/>
</dbReference>
<evidence type="ECO:0000256" key="11">
    <source>
        <dbReference type="ARBA" id="ARBA00049244"/>
    </source>
</evidence>
<proteinExistence type="inferred from homology"/>
<dbReference type="OrthoDB" id="9803237at2"/>
<dbReference type="Pfam" id="PF02811">
    <property type="entry name" value="PHP"/>
    <property type="match status" value="1"/>
</dbReference>
<gene>
    <name evidence="12" type="ORF">BW732_00130</name>
</gene>
<evidence type="ECO:0000256" key="10">
    <source>
        <dbReference type="ARBA" id="ARBA00026073"/>
    </source>
</evidence>
<dbReference type="NCBIfam" id="TIGR00594">
    <property type="entry name" value="polc"/>
    <property type="match status" value="1"/>
</dbReference>
<dbReference type="CDD" id="cd04485">
    <property type="entry name" value="DnaE_OBF"/>
    <property type="match status" value="1"/>
</dbReference>